<dbReference type="PROSITE" id="PS00197">
    <property type="entry name" value="2FE2S_FER_1"/>
    <property type="match status" value="1"/>
</dbReference>
<evidence type="ECO:0000256" key="6">
    <source>
        <dbReference type="ARBA" id="ARBA00023002"/>
    </source>
</evidence>
<dbReference type="GO" id="GO:0051537">
    <property type="term" value="F:2 iron, 2 sulfur cluster binding"/>
    <property type="evidence" value="ECO:0007669"/>
    <property type="project" value="InterPro"/>
</dbReference>
<feature type="region of interest" description="Disordered" evidence="8">
    <location>
        <begin position="337"/>
        <end position="380"/>
    </location>
</feature>
<evidence type="ECO:0000256" key="4">
    <source>
        <dbReference type="ARBA" id="ARBA00022505"/>
    </source>
</evidence>
<proteinExistence type="inferred from homology"/>
<dbReference type="Gene3D" id="3.30.465.10">
    <property type="match status" value="1"/>
</dbReference>
<evidence type="ECO:0008006" key="13">
    <source>
        <dbReference type="Google" id="ProtNLM"/>
    </source>
</evidence>
<dbReference type="Pfam" id="PF01799">
    <property type="entry name" value="Fer2_2"/>
    <property type="match status" value="1"/>
</dbReference>
<dbReference type="InterPro" id="IPR002888">
    <property type="entry name" value="2Fe-2S-bd"/>
</dbReference>
<dbReference type="GO" id="GO:0071949">
    <property type="term" value="F:FAD binding"/>
    <property type="evidence" value="ECO:0007669"/>
    <property type="project" value="InterPro"/>
</dbReference>
<dbReference type="InterPro" id="IPR008274">
    <property type="entry name" value="AldOxase/xan_DH_MoCoBD1"/>
</dbReference>
<feature type="region of interest" description="Disordered" evidence="8">
    <location>
        <begin position="738"/>
        <end position="772"/>
    </location>
</feature>
<dbReference type="Pfam" id="PF20256">
    <property type="entry name" value="MoCoBD_2"/>
    <property type="match status" value="2"/>
</dbReference>
<feature type="region of interest" description="Disordered" evidence="8">
    <location>
        <begin position="553"/>
        <end position="574"/>
    </location>
</feature>
<dbReference type="Gene3D" id="3.90.1170.50">
    <property type="entry name" value="Aldehyde oxidase/xanthine dehydrogenase, a/b hammerhead"/>
    <property type="match status" value="1"/>
</dbReference>
<evidence type="ECO:0000256" key="2">
    <source>
        <dbReference type="ARBA" id="ARBA00001974"/>
    </source>
</evidence>
<evidence type="ECO:0000256" key="3">
    <source>
        <dbReference type="ARBA" id="ARBA00006849"/>
    </source>
</evidence>
<feature type="compositionally biased region" description="Polar residues" evidence="8">
    <location>
        <begin position="738"/>
        <end position="750"/>
    </location>
</feature>
<dbReference type="SMART" id="SM01008">
    <property type="entry name" value="Ald_Xan_dh_C"/>
    <property type="match status" value="1"/>
</dbReference>
<feature type="compositionally biased region" description="Low complexity" evidence="8">
    <location>
        <begin position="230"/>
        <end position="248"/>
    </location>
</feature>
<feature type="region of interest" description="Disordered" evidence="8">
    <location>
        <begin position="219"/>
        <end position="260"/>
    </location>
</feature>
<dbReference type="PIRSF" id="PIRSF000127">
    <property type="entry name" value="Xanthine_DH"/>
    <property type="match status" value="1"/>
</dbReference>
<dbReference type="Pfam" id="PF00111">
    <property type="entry name" value="Fer2"/>
    <property type="match status" value="1"/>
</dbReference>
<comment type="similarity">
    <text evidence="3">Belongs to the xanthine dehydrogenase family.</text>
</comment>
<dbReference type="InterPro" id="IPR036318">
    <property type="entry name" value="FAD-bd_PCMH-like_sf"/>
</dbReference>
<dbReference type="InterPro" id="IPR036856">
    <property type="entry name" value="Ald_Oxase/Xan_DH_a/b_sf"/>
</dbReference>
<dbReference type="InterPro" id="IPR016208">
    <property type="entry name" value="Ald_Oxase/xanthine_DH-like"/>
</dbReference>
<dbReference type="OrthoDB" id="9758509at2"/>
<dbReference type="STRING" id="317018.AVL63_00955"/>
<comment type="caution">
    <text evidence="11">The sequence shown here is derived from an EMBL/GenBank/DDBJ whole genome shotgun (WGS) entry which is preliminary data.</text>
</comment>
<dbReference type="Pfam" id="PF01315">
    <property type="entry name" value="Ald_Xan_dh_C"/>
    <property type="match status" value="1"/>
</dbReference>
<dbReference type="InterPro" id="IPR016169">
    <property type="entry name" value="FAD-bd_PCMH_sub2"/>
</dbReference>
<dbReference type="SUPFAM" id="SSF56176">
    <property type="entry name" value="FAD-binding/transporter-associated domain-like"/>
    <property type="match status" value="1"/>
</dbReference>
<feature type="compositionally biased region" description="Polar residues" evidence="8">
    <location>
        <begin position="553"/>
        <end position="564"/>
    </location>
</feature>
<keyword evidence="4" id="KW-0500">Molybdenum</keyword>
<dbReference type="InterPro" id="IPR002346">
    <property type="entry name" value="Mopterin_DH_FAD-bd"/>
</dbReference>
<keyword evidence="6" id="KW-0560">Oxidoreductase</keyword>
<dbReference type="InterPro" id="IPR001041">
    <property type="entry name" value="2Fe-2S_ferredoxin-type"/>
</dbReference>
<dbReference type="SUPFAM" id="SSF47741">
    <property type="entry name" value="CO dehydrogenase ISP C-domain like"/>
    <property type="match status" value="1"/>
</dbReference>
<protein>
    <recommendedName>
        <fullName evidence="13">Aldehyde oxidase</fullName>
    </recommendedName>
</protein>
<comment type="cofactor">
    <cofactor evidence="1">
        <name>Mo-molybdopterin</name>
        <dbReference type="ChEBI" id="CHEBI:71302"/>
    </cofactor>
</comment>
<dbReference type="CDD" id="cd00207">
    <property type="entry name" value="fer2"/>
    <property type="match status" value="1"/>
</dbReference>
<name>A0A0W8IFD8_9MICC</name>
<reference evidence="12" key="1">
    <citation type="submission" date="2015-12" db="EMBL/GenBank/DDBJ databases">
        <authorList>
            <person name="Nair G.R."/>
            <person name="Kaur G."/>
            <person name="Mayilraj S."/>
        </authorList>
    </citation>
    <scope>NUCLEOTIDE SEQUENCE [LARGE SCALE GENOMIC DNA]</scope>
    <source>
        <strain evidence="12">CD08_7</strain>
    </source>
</reference>
<accession>A0A0W8IFD8</accession>
<evidence type="ECO:0000313" key="12">
    <source>
        <dbReference type="Proteomes" id="UP000054023"/>
    </source>
</evidence>
<feature type="domain" description="FAD-binding PCMH-type" evidence="10">
    <location>
        <begin position="1"/>
        <end position="194"/>
    </location>
</feature>
<keyword evidence="5" id="KW-0479">Metal-binding</keyword>
<dbReference type="Pfam" id="PF00941">
    <property type="entry name" value="FAD_binding_5"/>
    <property type="match status" value="1"/>
</dbReference>
<sequence length="1344" mass="141290">MDITSVEQTLHTTDPDAFAPGDSWLAGGTVLYSYGYDFSNPAPRRLLDITKAGWAPLTWHDGTAGWTGLEIAATCTIAEFHAAAAELATHHSSTAGGVQLAELPGVQLMAPAAECFVASWKVWNTSTVGGNVATALPAGPMTSWLSGMEATALILCPGGTRRTAEVSDLLRSTGHTFLAPGELIRAFFIPAHTLARPTLMVRESLTRYGRSATLLLASPVPAGTADTSAPGTAGPTSSDTGSSGPGSSEHGTSEPGTIRLTITASTVRPVILRLRPSDDVAEVIRTQIDESLWNDDVHGDRSWRIESTIRLASELREDLAEHSHSGAHGGSIAASATALPEPTSSRADSPTDLADAADPTDPAAQASPTDPAAPASSAQVTVDGKPLILDAAPGQCLRTWLRDTGSAGVKRGCDAGDCGACTVHLGQPGQAPTAVHSCIVPAERVAGAEVTTVQGLSPEATVRAAEDQETQNSQDPESLRAALHPTQRDFLDAHGFQCGYCTPGFLMTATAQGPYSPAAGTSTDPEDPATLRRFKGNLCRCSGYCSIKDALSQTPRVSAESSPGKSPMPPAGPGVVTGTAAYTFDEAGERPEESPLHLVVIRSPHAHARIRGIDAAAALAAEGVVTVLTHQDAPTEHHSSAQHELVEDDPADTRVLDQVLRHVGQRVAVVVAESRRQAERAAKLVQIDYELLPAVLDPRLAQEDSAPAIHGDKDTATHRILLPQKNLIAVASSSQGQPAQELTRLQQAQESAGPGAPRAHLSSSDSGATYSASFQSHRTSHVALETHGALGWIDDLGRYTVRSSTQVPFLVRRTLCRVFGLAPEAVRVFAPRVGGGFGSKQEVLTEDLVLLALQVLKSRGISRPVQLELTRSEALAATTTRHPFQMEVALGASAEGRLQAMQLNVLSDTGAYGNHGPGVMFHSITESMQLYSAPHKQVHAEVVYTNNPPAGAFRGYGLSQTTFAVDSAMDELARQLGEDPLRFKAANIVTEGEALFGAEHDDVTADVGGLQQCLQIIGEQLRTEELTATELAQCERLLSEERHGGTPAREVSSWGLPRGDWVVGTGSAVAMIDTVPPNGHHSHVTVTAQGQGRYLLKVGTAEFGNGTSTVHRQVVAEVLGTTAEKIQLIQADTDAVHYDTGAFGSTGITVGVKAAHAAAQDLLKKLSADPEADPVGVTGEGSWAGTPRSVSFNVQGFRIAVDRRSGTLAILQSVHAADAGVVLNEAQCRGQIEGGVAQALGAAMFEELEIDEAGRVTTDILRNYHVPQMADVPRTEVHFAKTHDAIGPLGAKSMSEAPFNPVAPALGNAIRDATGLRMTRTPFRKDRILQALDAAPADSLALDR</sequence>
<dbReference type="InterPro" id="IPR037165">
    <property type="entry name" value="AldOxase/xan_DH_Mopterin-bd_sf"/>
</dbReference>
<dbReference type="GO" id="GO:0016491">
    <property type="term" value="F:oxidoreductase activity"/>
    <property type="evidence" value="ECO:0007669"/>
    <property type="project" value="UniProtKB-KW"/>
</dbReference>
<evidence type="ECO:0000256" key="1">
    <source>
        <dbReference type="ARBA" id="ARBA00001924"/>
    </source>
</evidence>
<dbReference type="SUPFAM" id="SSF56003">
    <property type="entry name" value="Molybdenum cofactor-binding domain"/>
    <property type="match status" value="1"/>
</dbReference>
<feature type="compositionally biased region" description="Low complexity" evidence="8">
    <location>
        <begin position="347"/>
        <end position="378"/>
    </location>
</feature>
<dbReference type="EMBL" id="LQBM01000003">
    <property type="protein sequence ID" value="KUG58671.1"/>
    <property type="molecule type" value="Genomic_DNA"/>
</dbReference>
<evidence type="ECO:0000256" key="7">
    <source>
        <dbReference type="ARBA" id="ARBA00023004"/>
    </source>
</evidence>
<evidence type="ECO:0000259" key="9">
    <source>
        <dbReference type="PROSITE" id="PS51085"/>
    </source>
</evidence>
<evidence type="ECO:0000259" key="10">
    <source>
        <dbReference type="PROSITE" id="PS51387"/>
    </source>
</evidence>
<dbReference type="InterPro" id="IPR012675">
    <property type="entry name" value="Beta-grasp_dom_sf"/>
</dbReference>
<dbReference type="InterPro" id="IPR046867">
    <property type="entry name" value="AldOxase/xan_DH_MoCoBD2"/>
</dbReference>
<dbReference type="SUPFAM" id="SSF54665">
    <property type="entry name" value="CO dehydrogenase molybdoprotein N-domain-like"/>
    <property type="match status" value="1"/>
</dbReference>
<dbReference type="InterPro" id="IPR000674">
    <property type="entry name" value="Ald_Oxase/Xan_DH_a/b"/>
</dbReference>
<dbReference type="InterPro" id="IPR036010">
    <property type="entry name" value="2Fe-2S_ferredoxin-like_sf"/>
</dbReference>
<evidence type="ECO:0000256" key="5">
    <source>
        <dbReference type="ARBA" id="ARBA00022723"/>
    </source>
</evidence>
<dbReference type="Gene3D" id="3.30.365.10">
    <property type="entry name" value="Aldehyde oxidase/xanthine dehydrogenase, molybdopterin binding domain"/>
    <property type="match status" value="4"/>
</dbReference>
<dbReference type="Pfam" id="PF02738">
    <property type="entry name" value="MoCoBD_1"/>
    <property type="match status" value="1"/>
</dbReference>
<dbReference type="Gene3D" id="3.10.20.30">
    <property type="match status" value="1"/>
</dbReference>
<dbReference type="PANTHER" id="PTHR11908:SF132">
    <property type="entry name" value="ALDEHYDE OXIDASE 1-RELATED"/>
    <property type="match status" value="1"/>
</dbReference>
<organism evidence="11 12">
    <name type="scientific">Nesterenkonia jeotgali</name>
    <dbReference type="NCBI Taxonomy" id="317018"/>
    <lineage>
        <taxon>Bacteria</taxon>
        <taxon>Bacillati</taxon>
        <taxon>Actinomycetota</taxon>
        <taxon>Actinomycetes</taxon>
        <taxon>Micrococcales</taxon>
        <taxon>Micrococcaceae</taxon>
        <taxon>Nesterenkonia</taxon>
    </lineage>
</organism>
<dbReference type="Proteomes" id="UP000054023">
    <property type="component" value="Unassembled WGS sequence"/>
</dbReference>
<dbReference type="SUPFAM" id="SSF54292">
    <property type="entry name" value="2Fe-2S ferredoxin-like"/>
    <property type="match status" value="1"/>
</dbReference>
<dbReference type="InterPro" id="IPR036884">
    <property type="entry name" value="2Fe-2S-bd_dom_sf"/>
</dbReference>
<evidence type="ECO:0000256" key="8">
    <source>
        <dbReference type="SAM" id="MobiDB-lite"/>
    </source>
</evidence>
<dbReference type="Gene3D" id="1.10.150.120">
    <property type="entry name" value="[2Fe-2S]-binding domain"/>
    <property type="match status" value="1"/>
</dbReference>
<dbReference type="InterPro" id="IPR016166">
    <property type="entry name" value="FAD-bd_PCMH"/>
</dbReference>
<dbReference type="InterPro" id="IPR006058">
    <property type="entry name" value="2Fe2S_fd_BS"/>
</dbReference>
<feature type="domain" description="2Fe-2S ferredoxin-type" evidence="9">
    <location>
        <begin position="376"/>
        <end position="456"/>
    </location>
</feature>
<feature type="compositionally biased region" description="Low complexity" evidence="8">
    <location>
        <begin position="762"/>
        <end position="772"/>
    </location>
</feature>
<dbReference type="GO" id="GO:0005506">
    <property type="term" value="F:iron ion binding"/>
    <property type="evidence" value="ECO:0007669"/>
    <property type="project" value="InterPro"/>
</dbReference>
<dbReference type="PANTHER" id="PTHR11908">
    <property type="entry name" value="XANTHINE DEHYDROGENASE"/>
    <property type="match status" value="1"/>
</dbReference>
<dbReference type="PROSITE" id="PS51085">
    <property type="entry name" value="2FE2S_FER_2"/>
    <property type="match status" value="1"/>
</dbReference>
<evidence type="ECO:0000313" key="11">
    <source>
        <dbReference type="EMBL" id="KUG58671.1"/>
    </source>
</evidence>
<gene>
    <name evidence="11" type="ORF">AVL63_00955</name>
</gene>
<dbReference type="RefSeq" id="WP_058888350.1">
    <property type="nucleotide sequence ID" value="NZ_LQBM01000003.1"/>
</dbReference>
<comment type="cofactor">
    <cofactor evidence="2">
        <name>FAD</name>
        <dbReference type="ChEBI" id="CHEBI:57692"/>
    </cofactor>
</comment>
<keyword evidence="12" id="KW-1185">Reference proteome</keyword>
<dbReference type="PROSITE" id="PS51387">
    <property type="entry name" value="FAD_PCMH"/>
    <property type="match status" value="1"/>
</dbReference>
<keyword evidence="7" id="KW-0408">Iron</keyword>